<organism evidence="2 3">
    <name type="scientific">Hydrocarboniphaga effusa AP103</name>
    <dbReference type="NCBI Taxonomy" id="1172194"/>
    <lineage>
        <taxon>Bacteria</taxon>
        <taxon>Pseudomonadati</taxon>
        <taxon>Pseudomonadota</taxon>
        <taxon>Gammaproteobacteria</taxon>
        <taxon>Nevskiales</taxon>
        <taxon>Nevskiaceae</taxon>
        <taxon>Hydrocarboniphaga</taxon>
    </lineage>
</organism>
<evidence type="ECO:0000313" key="3">
    <source>
        <dbReference type="Proteomes" id="UP000003704"/>
    </source>
</evidence>
<sequence>MLAGPLAFLTAGAIMAGGTAWLPKGAAQIDNIALPIGFFPLIWAAVFFYTSLDRKLGRAYLVTFALLLVNAGLAALVYLRAGAAS</sequence>
<dbReference type="STRING" id="1172194.WQQ_40860"/>
<comment type="caution">
    <text evidence="2">The sequence shown here is derived from an EMBL/GenBank/DDBJ whole genome shotgun (WGS) entry which is preliminary data.</text>
</comment>
<protein>
    <submittedName>
        <fullName evidence="2">Uncharacterized protein</fullName>
    </submittedName>
</protein>
<keyword evidence="1" id="KW-1133">Transmembrane helix</keyword>
<keyword evidence="1" id="KW-0812">Transmembrane</keyword>
<gene>
    <name evidence="2" type="ORF">WQQ_40860</name>
</gene>
<dbReference type="Proteomes" id="UP000003704">
    <property type="component" value="Unassembled WGS sequence"/>
</dbReference>
<keyword evidence="1" id="KW-0472">Membrane</keyword>
<dbReference type="EMBL" id="AKGD01000004">
    <property type="protein sequence ID" value="EIT67651.1"/>
    <property type="molecule type" value="Genomic_DNA"/>
</dbReference>
<proteinExistence type="predicted"/>
<feature type="transmembrane region" description="Helical" evidence="1">
    <location>
        <begin position="32"/>
        <end position="52"/>
    </location>
</feature>
<evidence type="ECO:0000256" key="1">
    <source>
        <dbReference type="SAM" id="Phobius"/>
    </source>
</evidence>
<dbReference type="AlphaFoldDB" id="I8HWF0"/>
<name>I8HWF0_9GAMM</name>
<accession>I8HWF0</accession>
<dbReference type="RefSeq" id="WP_007187021.1">
    <property type="nucleotide sequence ID" value="NZ_CALRNS020000026.1"/>
</dbReference>
<reference evidence="2 3" key="1">
    <citation type="journal article" date="2012" name="J. Bacteriol.">
        <title>Genome Sequence of n-Alkane-Degrading Hydrocarboniphaga effusa Strain AP103T (ATCC BAA-332T).</title>
        <authorList>
            <person name="Chang H.K."/>
            <person name="Zylstra G.J."/>
            <person name="Chae J.C."/>
        </authorList>
    </citation>
    <scope>NUCLEOTIDE SEQUENCE [LARGE SCALE GENOMIC DNA]</scope>
    <source>
        <strain evidence="2 3">AP103</strain>
    </source>
</reference>
<keyword evidence="3" id="KW-1185">Reference proteome</keyword>
<feature type="transmembrane region" description="Helical" evidence="1">
    <location>
        <begin position="59"/>
        <end position="79"/>
    </location>
</feature>
<evidence type="ECO:0000313" key="2">
    <source>
        <dbReference type="EMBL" id="EIT67651.1"/>
    </source>
</evidence>